<dbReference type="GO" id="GO:0005737">
    <property type="term" value="C:cytoplasm"/>
    <property type="evidence" value="ECO:0007669"/>
    <property type="project" value="UniProtKB-SubCell"/>
</dbReference>
<dbReference type="NCBIfam" id="TIGR00150">
    <property type="entry name" value="T6A_YjeE"/>
    <property type="match status" value="1"/>
</dbReference>
<proteinExistence type="inferred from homology"/>
<sequence length="152" mass="16711">MPEIYKSRSPEETRALAEALAQRLSAGDLVALIGDLGSGKTTFVQGLARGLGVPPEIYVTSPSFTLVNEYPGRVPLFHVDLYRISPEEVEDLGLSEMLSQGVVVVEWAERLPEGLSPRFVVRFKYAGENERIIELEEYDRKGPPPEGPVKGA</sequence>
<evidence type="ECO:0000313" key="12">
    <source>
        <dbReference type="Proteomes" id="UP000501253"/>
    </source>
</evidence>
<keyword evidence="5" id="KW-0819">tRNA processing</keyword>
<dbReference type="EMBL" id="CP042909">
    <property type="protein sequence ID" value="QJA06462.1"/>
    <property type="molecule type" value="Genomic_DNA"/>
</dbReference>
<dbReference type="AlphaFoldDB" id="A0A6H1WTE6"/>
<dbReference type="RefSeq" id="WP_168719812.1">
    <property type="nucleotide sequence ID" value="NZ_CP042909.1"/>
</dbReference>
<dbReference type="Proteomes" id="UP000501253">
    <property type="component" value="Chromosome"/>
</dbReference>
<keyword evidence="4" id="KW-0963">Cytoplasm</keyword>
<keyword evidence="8" id="KW-0067">ATP-binding</keyword>
<dbReference type="GO" id="GO:0002949">
    <property type="term" value="P:tRNA threonylcarbamoyladenosine modification"/>
    <property type="evidence" value="ECO:0007669"/>
    <property type="project" value="InterPro"/>
</dbReference>
<accession>A0A6H1WTE6</accession>
<evidence type="ECO:0000256" key="9">
    <source>
        <dbReference type="ARBA" id="ARBA00022842"/>
    </source>
</evidence>
<name>A0A6H1WTE6_9BACT</name>
<keyword evidence="6" id="KW-0479">Metal-binding</keyword>
<dbReference type="KEGG" id="tmai:FVE67_06440"/>
<dbReference type="GO" id="GO:0005524">
    <property type="term" value="F:ATP binding"/>
    <property type="evidence" value="ECO:0007669"/>
    <property type="project" value="UniProtKB-KW"/>
</dbReference>
<keyword evidence="12" id="KW-1185">Reference proteome</keyword>
<organism evidence="11 12">
    <name type="scientific">Thermosulfurimonas marina</name>
    <dbReference type="NCBI Taxonomy" id="2047767"/>
    <lineage>
        <taxon>Bacteria</taxon>
        <taxon>Pseudomonadati</taxon>
        <taxon>Thermodesulfobacteriota</taxon>
        <taxon>Thermodesulfobacteria</taxon>
        <taxon>Thermodesulfobacteriales</taxon>
        <taxon>Thermodesulfobacteriaceae</taxon>
        <taxon>Thermosulfurimonas</taxon>
    </lineage>
</organism>
<dbReference type="InterPro" id="IPR003442">
    <property type="entry name" value="T6A_TsaE"/>
</dbReference>
<dbReference type="Pfam" id="PF02367">
    <property type="entry name" value="TsaE"/>
    <property type="match status" value="1"/>
</dbReference>
<keyword evidence="7" id="KW-0547">Nucleotide-binding</keyword>
<evidence type="ECO:0000256" key="3">
    <source>
        <dbReference type="ARBA" id="ARBA00019010"/>
    </source>
</evidence>
<dbReference type="PANTHER" id="PTHR33540:SF2">
    <property type="entry name" value="TRNA THREONYLCARBAMOYLADENOSINE BIOSYNTHESIS PROTEIN TSAE"/>
    <property type="match status" value="1"/>
</dbReference>
<comment type="similarity">
    <text evidence="2">Belongs to the TsaE family.</text>
</comment>
<dbReference type="Gene3D" id="3.40.50.300">
    <property type="entry name" value="P-loop containing nucleotide triphosphate hydrolases"/>
    <property type="match status" value="1"/>
</dbReference>
<dbReference type="GO" id="GO:0016740">
    <property type="term" value="F:transferase activity"/>
    <property type="evidence" value="ECO:0007669"/>
    <property type="project" value="UniProtKB-KW"/>
</dbReference>
<evidence type="ECO:0000256" key="7">
    <source>
        <dbReference type="ARBA" id="ARBA00022741"/>
    </source>
</evidence>
<dbReference type="GO" id="GO:0046872">
    <property type="term" value="F:metal ion binding"/>
    <property type="evidence" value="ECO:0007669"/>
    <property type="project" value="UniProtKB-KW"/>
</dbReference>
<evidence type="ECO:0000256" key="4">
    <source>
        <dbReference type="ARBA" id="ARBA00022490"/>
    </source>
</evidence>
<evidence type="ECO:0000256" key="2">
    <source>
        <dbReference type="ARBA" id="ARBA00007599"/>
    </source>
</evidence>
<evidence type="ECO:0000313" key="11">
    <source>
        <dbReference type="EMBL" id="QJA06462.1"/>
    </source>
</evidence>
<protein>
    <recommendedName>
        <fullName evidence="3">tRNA threonylcarbamoyladenosine biosynthesis protein TsaE</fullName>
    </recommendedName>
    <alternativeName>
        <fullName evidence="10">t(6)A37 threonylcarbamoyladenosine biosynthesis protein TsaE</fullName>
    </alternativeName>
</protein>
<evidence type="ECO:0000256" key="10">
    <source>
        <dbReference type="ARBA" id="ARBA00032441"/>
    </source>
</evidence>
<dbReference type="SUPFAM" id="SSF52540">
    <property type="entry name" value="P-loop containing nucleoside triphosphate hydrolases"/>
    <property type="match status" value="1"/>
</dbReference>
<evidence type="ECO:0000256" key="8">
    <source>
        <dbReference type="ARBA" id="ARBA00022840"/>
    </source>
</evidence>
<evidence type="ECO:0000256" key="1">
    <source>
        <dbReference type="ARBA" id="ARBA00004496"/>
    </source>
</evidence>
<gene>
    <name evidence="11" type="primary">tsaE</name>
    <name evidence="11" type="ORF">FVE67_06440</name>
</gene>
<keyword evidence="11" id="KW-0808">Transferase</keyword>
<evidence type="ECO:0000256" key="5">
    <source>
        <dbReference type="ARBA" id="ARBA00022694"/>
    </source>
</evidence>
<evidence type="ECO:0000256" key="6">
    <source>
        <dbReference type="ARBA" id="ARBA00022723"/>
    </source>
</evidence>
<reference evidence="11 12" key="1">
    <citation type="submission" date="2019-08" db="EMBL/GenBank/DDBJ databases">
        <title>Complete genome sequence of Thermosulfurimonas marina SU872T, an anaerobic thermophilic chemolithoautotrophic bacterium isolated from a shallow marine hydrothermal vent.</title>
        <authorList>
            <person name="Allioux M."/>
            <person name="Jebbar M."/>
            <person name="Slobodkina G."/>
            <person name="Slobodkin A."/>
            <person name="Moalic Y."/>
            <person name="Frolova A."/>
            <person name="Shao Z."/>
            <person name="Alain K."/>
        </authorList>
    </citation>
    <scope>NUCLEOTIDE SEQUENCE [LARGE SCALE GENOMIC DNA]</scope>
    <source>
        <strain evidence="11 12">SU872</strain>
    </source>
</reference>
<dbReference type="InterPro" id="IPR027417">
    <property type="entry name" value="P-loop_NTPase"/>
</dbReference>
<comment type="subcellular location">
    <subcellularLocation>
        <location evidence="1">Cytoplasm</location>
    </subcellularLocation>
</comment>
<dbReference type="PANTHER" id="PTHR33540">
    <property type="entry name" value="TRNA THREONYLCARBAMOYLADENOSINE BIOSYNTHESIS PROTEIN TSAE"/>
    <property type="match status" value="1"/>
</dbReference>
<keyword evidence="9" id="KW-0460">Magnesium</keyword>